<evidence type="ECO:0000313" key="1">
    <source>
        <dbReference type="EMBL" id="GGJ48742.1"/>
    </source>
</evidence>
<dbReference type="InterPro" id="IPR024248">
    <property type="entry name" value="DUF2695"/>
</dbReference>
<dbReference type="EMBL" id="BMKX01000001">
    <property type="protein sequence ID" value="GGJ48742.1"/>
    <property type="molecule type" value="Genomic_DNA"/>
</dbReference>
<gene>
    <name evidence="1" type="ORF">GCM10007173_04210</name>
</gene>
<dbReference type="Proteomes" id="UP000606115">
    <property type="component" value="Unassembled WGS sequence"/>
</dbReference>
<evidence type="ECO:0000313" key="2">
    <source>
        <dbReference type="Proteomes" id="UP000606115"/>
    </source>
</evidence>
<accession>A0ABQ2D7K2</accession>
<sequence>MSDFPLPVDHECLACYMYRVAGQSPCDGSLRVLKEYRDHSAPRATALERKIRLLGGYCDCEVLMNALRPAGTEAIRAIDRGDDLICKGVRRGCIQPCEQWMIRRGVQWAGGQFRSRGA</sequence>
<dbReference type="Pfam" id="PF10905">
    <property type="entry name" value="DUF2695"/>
    <property type="match status" value="1"/>
</dbReference>
<evidence type="ECO:0008006" key="3">
    <source>
        <dbReference type="Google" id="ProtNLM"/>
    </source>
</evidence>
<keyword evidence="2" id="KW-1185">Reference proteome</keyword>
<organism evidence="1 2">
    <name type="scientific">Glutamicibacter ardleyensis</name>
    <dbReference type="NCBI Taxonomy" id="225894"/>
    <lineage>
        <taxon>Bacteria</taxon>
        <taxon>Bacillati</taxon>
        <taxon>Actinomycetota</taxon>
        <taxon>Actinomycetes</taxon>
        <taxon>Micrococcales</taxon>
        <taxon>Micrococcaceae</taxon>
        <taxon>Glutamicibacter</taxon>
    </lineage>
</organism>
<dbReference type="RefSeq" id="WP_188683297.1">
    <property type="nucleotide sequence ID" value="NZ_BMKX01000001.1"/>
</dbReference>
<protein>
    <recommendedName>
        <fullName evidence="3">DUF2695 domain-containing protein</fullName>
    </recommendedName>
</protein>
<dbReference type="GeneID" id="303302828"/>
<comment type="caution">
    <text evidence="1">The sequence shown here is derived from an EMBL/GenBank/DDBJ whole genome shotgun (WGS) entry which is preliminary data.</text>
</comment>
<name>A0ABQ2D7K2_9MICC</name>
<reference evidence="2" key="1">
    <citation type="journal article" date="2019" name="Int. J. Syst. Evol. Microbiol.">
        <title>The Global Catalogue of Microorganisms (GCM) 10K type strain sequencing project: providing services to taxonomists for standard genome sequencing and annotation.</title>
        <authorList>
            <consortium name="The Broad Institute Genomics Platform"/>
            <consortium name="The Broad Institute Genome Sequencing Center for Infectious Disease"/>
            <person name="Wu L."/>
            <person name="Ma J."/>
        </authorList>
    </citation>
    <scope>NUCLEOTIDE SEQUENCE [LARGE SCALE GENOMIC DNA]</scope>
    <source>
        <strain evidence="2">CGMCC 1.3685</strain>
    </source>
</reference>
<proteinExistence type="predicted"/>